<feature type="region of interest" description="Disordered" evidence="1">
    <location>
        <begin position="231"/>
        <end position="254"/>
    </location>
</feature>
<dbReference type="GO" id="GO:0033554">
    <property type="term" value="P:cellular response to stress"/>
    <property type="evidence" value="ECO:0007669"/>
    <property type="project" value="UniProtKB-ARBA"/>
</dbReference>
<dbReference type="EMBL" id="VFQX01000066">
    <property type="protein sequence ID" value="KAF0972770.1"/>
    <property type="molecule type" value="Genomic_DNA"/>
</dbReference>
<dbReference type="InterPro" id="IPR040213">
    <property type="entry name" value="GIR2-like"/>
</dbReference>
<dbReference type="Pfam" id="PF05773">
    <property type="entry name" value="RWD"/>
    <property type="match status" value="1"/>
</dbReference>
<dbReference type="GeneID" id="68116236"/>
<evidence type="ECO:0000313" key="3">
    <source>
        <dbReference type="EMBL" id="KAF0972770.1"/>
    </source>
</evidence>
<dbReference type="VEuPathDB" id="AmoebaDB:NF0025790"/>
<dbReference type="Gene3D" id="6.20.400.10">
    <property type="match status" value="1"/>
</dbReference>
<dbReference type="OMA" id="QWDEHKK"/>
<protein>
    <recommendedName>
        <fullName evidence="2">RWD domain-containing protein</fullName>
    </recommendedName>
</protein>
<dbReference type="VEuPathDB" id="AmoebaDB:NfTy_046880"/>
<dbReference type="GO" id="GO:0051246">
    <property type="term" value="P:regulation of protein metabolic process"/>
    <property type="evidence" value="ECO:0007669"/>
    <property type="project" value="UniProtKB-ARBA"/>
</dbReference>
<dbReference type="SMART" id="SM00591">
    <property type="entry name" value="RWD"/>
    <property type="match status" value="1"/>
</dbReference>
<dbReference type="InterPro" id="IPR006575">
    <property type="entry name" value="RWD_dom"/>
</dbReference>
<organism evidence="3 4">
    <name type="scientific">Naegleria fowleri</name>
    <name type="common">Brain eating amoeba</name>
    <dbReference type="NCBI Taxonomy" id="5763"/>
    <lineage>
        <taxon>Eukaryota</taxon>
        <taxon>Discoba</taxon>
        <taxon>Heterolobosea</taxon>
        <taxon>Tetramitia</taxon>
        <taxon>Eutetramitia</taxon>
        <taxon>Vahlkampfiidae</taxon>
        <taxon>Naegleria</taxon>
    </lineage>
</organism>
<dbReference type="FunFam" id="3.10.110.10:FF:000050">
    <property type="entry name" value="eIF-2-alpha kinase GCN2"/>
    <property type="match status" value="1"/>
</dbReference>
<keyword evidence="4" id="KW-1185">Reference proteome</keyword>
<accession>A0A6A5BFI2</accession>
<proteinExistence type="predicted"/>
<name>A0A6A5BFI2_NAEFO</name>
<dbReference type="PANTHER" id="PTHR12292">
    <property type="entry name" value="RWD DOMAIN-CONTAINING PROTEIN"/>
    <property type="match status" value="1"/>
</dbReference>
<dbReference type="OrthoDB" id="277175at2759"/>
<feature type="region of interest" description="Disordered" evidence="1">
    <location>
        <begin position="123"/>
        <end position="146"/>
    </location>
</feature>
<evidence type="ECO:0000259" key="2">
    <source>
        <dbReference type="PROSITE" id="PS50908"/>
    </source>
</evidence>
<dbReference type="CDD" id="cd23823">
    <property type="entry name" value="RWD_GCN2"/>
    <property type="match status" value="1"/>
</dbReference>
<dbReference type="GO" id="GO:0009893">
    <property type="term" value="P:positive regulation of metabolic process"/>
    <property type="evidence" value="ECO:0007669"/>
    <property type="project" value="UniProtKB-ARBA"/>
</dbReference>
<dbReference type="Pfam" id="PF16543">
    <property type="entry name" value="DFRP_C"/>
    <property type="match status" value="1"/>
</dbReference>
<dbReference type="InterPro" id="IPR016135">
    <property type="entry name" value="UBQ-conjugating_enzyme/RWD"/>
</dbReference>
<evidence type="ECO:0000256" key="1">
    <source>
        <dbReference type="SAM" id="MobiDB-lite"/>
    </source>
</evidence>
<dbReference type="SUPFAM" id="SSF54495">
    <property type="entry name" value="UBC-like"/>
    <property type="match status" value="1"/>
</dbReference>
<dbReference type="PROSITE" id="PS50908">
    <property type="entry name" value="RWD"/>
    <property type="match status" value="1"/>
</dbReference>
<feature type="compositionally biased region" description="Low complexity" evidence="1">
    <location>
        <begin position="123"/>
        <end position="139"/>
    </location>
</feature>
<dbReference type="Proteomes" id="UP000444721">
    <property type="component" value="Unassembled WGS sequence"/>
</dbReference>
<feature type="domain" description="RWD" evidence="2">
    <location>
        <begin position="10"/>
        <end position="117"/>
    </location>
</feature>
<dbReference type="AlphaFoldDB" id="A0A6A5BFI2"/>
<comment type="caution">
    <text evidence="3">The sequence shown here is derived from an EMBL/GenBank/DDBJ whole genome shotgun (WGS) entry which is preliminary data.</text>
</comment>
<dbReference type="InterPro" id="IPR032378">
    <property type="entry name" value="ZC3H15/TMA46_C"/>
</dbReference>
<gene>
    <name evidence="3" type="ORF">FDP41_009019</name>
</gene>
<dbReference type="RefSeq" id="XP_044557484.1">
    <property type="nucleotide sequence ID" value="XM_044712934.1"/>
</dbReference>
<dbReference type="GO" id="GO:0010468">
    <property type="term" value="P:regulation of gene expression"/>
    <property type="evidence" value="ECO:0007669"/>
    <property type="project" value="UniProtKB-ARBA"/>
</dbReference>
<evidence type="ECO:0000313" key="4">
    <source>
        <dbReference type="Proteomes" id="UP000444721"/>
    </source>
</evidence>
<dbReference type="Gene3D" id="3.10.110.10">
    <property type="entry name" value="Ubiquitin Conjugating Enzyme"/>
    <property type="match status" value="1"/>
</dbReference>
<dbReference type="VEuPathDB" id="AmoebaDB:FDP41_009019"/>
<reference evidence="3 4" key="1">
    <citation type="journal article" date="2019" name="Sci. Rep.">
        <title>Nanopore sequencing improves the draft genome of the human pathogenic amoeba Naegleria fowleri.</title>
        <authorList>
            <person name="Liechti N."/>
            <person name="Schurch N."/>
            <person name="Bruggmann R."/>
            <person name="Wittwer M."/>
        </authorList>
    </citation>
    <scope>NUCLEOTIDE SEQUENCE [LARGE SCALE GENOMIC DNA]</scope>
    <source>
        <strain evidence="3 4">ATCC 30894</strain>
    </source>
</reference>
<sequence length="254" mass="29094">MSSNQQEQQLEIEALQSIYPTELSLLSDTHYKIEIFPYTVESETEVNNVGITLEVTYHDDYPSSSIPHFEIYNTRGNITNRTMNELKELLTETANQFIGTSCVFTLASTIQEFLAKYQQEQQSASSSTTAPPSASSSTTNDSSLDRFTMDSEVLVSNIGRGTPVTPENFKEWRDKFVQEQQKVMEKERAEKAKRFPGSKTGRQIFEERQQLLISKIGEEAAQQYVDEDEIDEDLFLNEEEEEENIEHDEDDEQA</sequence>